<dbReference type="SUPFAM" id="SSF88697">
    <property type="entry name" value="PUA domain-like"/>
    <property type="match status" value="1"/>
</dbReference>
<dbReference type="InterPro" id="IPR015947">
    <property type="entry name" value="PUA-like_sf"/>
</dbReference>
<dbReference type="InterPro" id="IPR052181">
    <property type="entry name" value="5hmC_binding"/>
</dbReference>
<accession>A0A7X0MTR2</accession>
<sequence length="146" mass="16573">MAYWLYKSEPDVWSWEQQKAKGKAGEEWTGVRNYQARNNMRAMKIGDKGFFYHSNEGLEIVGIVEVCALSHPDSSAKGDPKWDCVDIRAVEDVPKPITLKDIKANPQFEKMALVTSMRLSVQPVTEEEYLEICRLGGVKNPPRSPD</sequence>
<dbReference type="Pfam" id="PF01878">
    <property type="entry name" value="EVE"/>
    <property type="match status" value="1"/>
</dbReference>
<dbReference type="AlphaFoldDB" id="A0A7X0MTR2"/>
<dbReference type="InterPro" id="IPR047197">
    <property type="entry name" value="THYN1-like_EVE"/>
</dbReference>
<evidence type="ECO:0000259" key="1">
    <source>
        <dbReference type="Pfam" id="PF01878"/>
    </source>
</evidence>
<dbReference type="PANTHER" id="PTHR14087">
    <property type="entry name" value="THYMOCYTE NUCLEAR PROTEIN 1"/>
    <property type="match status" value="1"/>
</dbReference>
<protein>
    <submittedName>
        <fullName evidence="2">Putative RNA-binding protein with PUA-like domain</fullName>
    </submittedName>
</protein>
<dbReference type="EMBL" id="JACHBU010000003">
    <property type="protein sequence ID" value="MBB6508743.1"/>
    <property type="molecule type" value="Genomic_DNA"/>
</dbReference>
<dbReference type="Proteomes" id="UP000585437">
    <property type="component" value="Unassembled WGS sequence"/>
</dbReference>
<evidence type="ECO:0000313" key="2">
    <source>
        <dbReference type="EMBL" id="MBB6508743.1"/>
    </source>
</evidence>
<dbReference type="CDD" id="cd21133">
    <property type="entry name" value="EVE"/>
    <property type="match status" value="1"/>
</dbReference>
<reference evidence="2 3" key="1">
    <citation type="submission" date="2020-08" db="EMBL/GenBank/DDBJ databases">
        <title>The Agave Microbiome: Exploring the role of microbial communities in plant adaptations to desert environments.</title>
        <authorList>
            <person name="Partida-Martinez L.P."/>
        </authorList>
    </citation>
    <scope>NUCLEOTIDE SEQUENCE [LARGE SCALE GENOMIC DNA]</scope>
    <source>
        <strain evidence="2 3">AS3.12</strain>
    </source>
</reference>
<gene>
    <name evidence="2" type="ORF">F4695_002092</name>
</gene>
<keyword evidence="3" id="KW-1185">Reference proteome</keyword>
<name>A0A7X0MTR2_9HYPH</name>
<dbReference type="RefSeq" id="WP_062462467.1">
    <property type="nucleotide sequence ID" value="NZ_JACHBU010000003.1"/>
</dbReference>
<organism evidence="2 3">
    <name type="scientific">Rhizobium soli</name>
    <dbReference type="NCBI Taxonomy" id="424798"/>
    <lineage>
        <taxon>Bacteria</taxon>
        <taxon>Pseudomonadati</taxon>
        <taxon>Pseudomonadota</taxon>
        <taxon>Alphaproteobacteria</taxon>
        <taxon>Hyphomicrobiales</taxon>
        <taxon>Rhizobiaceae</taxon>
        <taxon>Rhizobium/Agrobacterium group</taxon>
        <taxon>Rhizobium</taxon>
    </lineage>
</organism>
<feature type="domain" description="EVE" evidence="1">
    <location>
        <begin position="2"/>
        <end position="134"/>
    </location>
</feature>
<dbReference type="InterPro" id="IPR002740">
    <property type="entry name" value="EVE_domain"/>
</dbReference>
<proteinExistence type="predicted"/>
<dbReference type="Gene3D" id="3.10.590.10">
    <property type="entry name" value="ph1033 like domains"/>
    <property type="match status" value="1"/>
</dbReference>
<dbReference type="PANTHER" id="PTHR14087:SF7">
    <property type="entry name" value="THYMOCYTE NUCLEAR PROTEIN 1"/>
    <property type="match status" value="1"/>
</dbReference>
<comment type="caution">
    <text evidence="2">The sequence shown here is derived from an EMBL/GenBank/DDBJ whole genome shotgun (WGS) entry which is preliminary data.</text>
</comment>
<evidence type="ECO:0000313" key="3">
    <source>
        <dbReference type="Proteomes" id="UP000585437"/>
    </source>
</evidence>